<feature type="region of interest" description="Disordered" evidence="1">
    <location>
        <begin position="82"/>
        <end position="123"/>
    </location>
</feature>
<reference evidence="2" key="1">
    <citation type="submission" date="2023-04" db="EMBL/GenBank/DDBJ databases">
        <authorList>
            <consortium name="ELIXIR-Norway"/>
        </authorList>
    </citation>
    <scope>NUCLEOTIDE SEQUENCE [LARGE SCALE GENOMIC DNA]</scope>
</reference>
<accession>A0ABN8ZZF8</accession>
<gene>
    <name evidence="2" type="ORF">MRATA1EN1_LOCUS28354</name>
</gene>
<protein>
    <submittedName>
        <fullName evidence="2">Uncharacterized protein</fullName>
    </submittedName>
</protein>
<dbReference type="EMBL" id="OX459945">
    <property type="protein sequence ID" value="CAI9179392.1"/>
    <property type="molecule type" value="Genomic_DNA"/>
</dbReference>
<dbReference type="Proteomes" id="UP001176941">
    <property type="component" value="Chromosome 9"/>
</dbReference>
<evidence type="ECO:0000313" key="2">
    <source>
        <dbReference type="EMBL" id="CAI9179392.1"/>
    </source>
</evidence>
<name>A0ABN8ZZF8_RANTA</name>
<organism evidence="2 3">
    <name type="scientific">Rangifer tarandus platyrhynchus</name>
    <name type="common">Svalbard reindeer</name>
    <dbReference type="NCBI Taxonomy" id="3082113"/>
    <lineage>
        <taxon>Eukaryota</taxon>
        <taxon>Metazoa</taxon>
        <taxon>Chordata</taxon>
        <taxon>Craniata</taxon>
        <taxon>Vertebrata</taxon>
        <taxon>Euteleostomi</taxon>
        <taxon>Mammalia</taxon>
        <taxon>Eutheria</taxon>
        <taxon>Laurasiatheria</taxon>
        <taxon>Artiodactyla</taxon>
        <taxon>Ruminantia</taxon>
        <taxon>Pecora</taxon>
        <taxon>Cervidae</taxon>
        <taxon>Odocoileinae</taxon>
        <taxon>Rangifer</taxon>
    </lineage>
</organism>
<evidence type="ECO:0000313" key="3">
    <source>
        <dbReference type="Proteomes" id="UP001176941"/>
    </source>
</evidence>
<sequence>MMLLLNSPPTHQKNVSELTPSLSNYYKISHRFLQAGTQSFESVSLLWPPLPSKVIKLSFSTSLKTLSQRFNLTLACREAEFSASGTGQIEHHRPGSPGRTHTRTKKECCSNSEQTTLLFSDES</sequence>
<feature type="compositionally biased region" description="Polar residues" evidence="1">
    <location>
        <begin position="109"/>
        <end position="123"/>
    </location>
</feature>
<keyword evidence="3" id="KW-1185">Reference proteome</keyword>
<evidence type="ECO:0000256" key="1">
    <source>
        <dbReference type="SAM" id="MobiDB-lite"/>
    </source>
</evidence>
<proteinExistence type="predicted"/>